<reference evidence="2 3" key="1">
    <citation type="journal article" date="2014" name="Genome Announc.">
        <title>Complete Genome Sequence of Amino Acid-Utilizing Eubacterium acidaminophilum al-2 (DSM 3953).</title>
        <authorList>
            <person name="Poehlein A."/>
            <person name="Andreesen J.R."/>
            <person name="Daniel R."/>
        </authorList>
    </citation>
    <scope>NUCLEOTIDE SEQUENCE [LARGE SCALE GENOMIC DNA]</scope>
    <source>
        <strain evidence="2 3">DSM 3953</strain>
        <plasmid evidence="3">Plasmid EAL2_808p</plasmid>
    </source>
</reference>
<dbReference type="AlphaFoldDB" id="W8UAN5"/>
<gene>
    <name evidence="2" type="ORF">EAL2_808p03620</name>
</gene>
<dbReference type="PATRIC" id="fig|1286171.3.peg.2537"/>
<evidence type="ECO:0000259" key="1">
    <source>
        <dbReference type="Pfam" id="PF01937"/>
    </source>
</evidence>
<dbReference type="Proteomes" id="UP000019591">
    <property type="component" value="Plasmid EAL2_808p"/>
</dbReference>
<dbReference type="SUPFAM" id="SSF111321">
    <property type="entry name" value="AF1104-like"/>
    <property type="match status" value="1"/>
</dbReference>
<dbReference type="KEGG" id="eac:EAL2_808p03620"/>
<dbReference type="HOGENOM" id="CLU_071520_0_0_9"/>
<dbReference type="PIRSF" id="PIRSF006593">
    <property type="entry name" value="UCP006593"/>
    <property type="match status" value="1"/>
</dbReference>
<dbReference type="Gene3D" id="3.40.50.10880">
    <property type="entry name" value="Uncharacterised protein PF01937, DUF89, domain 3"/>
    <property type="match status" value="1"/>
</dbReference>
<dbReference type="InterPro" id="IPR036075">
    <property type="entry name" value="ARMT-1-like_metal-bd_sf"/>
</dbReference>
<organism evidence="2 3">
    <name type="scientific">Peptoclostridium acidaminophilum DSM 3953</name>
    <dbReference type="NCBI Taxonomy" id="1286171"/>
    <lineage>
        <taxon>Bacteria</taxon>
        <taxon>Bacillati</taxon>
        <taxon>Bacillota</taxon>
        <taxon>Clostridia</taxon>
        <taxon>Peptostreptococcales</taxon>
        <taxon>Peptoclostridiaceae</taxon>
        <taxon>Peptoclostridium</taxon>
    </lineage>
</organism>
<name>W8UAN5_PEPAC</name>
<keyword evidence="2" id="KW-0614">Plasmid</keyword>
<evidence type="ECO:0000313" key="2">
    <source>
        <dbReference type="EMBL" id="AHM57866.1"/>
    </source>
</evidence>
<geneLocation type="plasmid" evidence="2 3">
    <name>EAL2_808p</name>
</geneLocation>
<dbReference type="eggNOG" id="COG1578">
    <property type="taxonomic scope" value="Bacteria"/>
</dbReference>
<dbReference type="EMBL" id="CP007453">
    <property type="protein sequence ID" value="AHM57866.1"/>
    <property type="molecule type" value="Genomic_DNA"/>
</dbReference>
<keyword evidence="3" id="KW-1185">Reference proteome</keyword>
<dbReference type="InterPro" id="IPR002791">
    <property type="entry name" value="ARMT1-like_metal-bd"/>
</dbReference>
<dbReference type="Pfam" id="PF01937">
    <property type="entry name" value="ARMT1-like_dom"/>
    <property type="match status" value="1"/>
</dbReference>
<dbReference type="InterPro" id="IPR014444">
    <property type="entry name" value="PH1575-like"/>
</dbReference>
<accession>W8UAN5</accession>
<feature type="domain" description="Damage-control phosphatase ARMT1-like metal-binding" evidence="1">
    <location>
        <begin position="8"/>
        <end position="286"/>
    </location>
</feature>
<evidence type="ECO:0000313" key="3">
    <source>
        <dbReference type="Proteomes" id="UP000019591"/>
    </source>
</evidence>
<protein>
    <recommendedName>
        <fullName evidence="1">Damage-control phosphatase ARMT1-like metal-binding domain-containing protein</fullName>
    </recommendedName>
</protein>
<sequence>MNMEFNFKCLLCNIEQVDKVSRHINAPECAKEPVIRDVLKHLADIDFKMKNPEIMSGTWRIITDGLGESDPYKSEKQRFNSDMLQIYGLLKSRLSKGEEGFFEALRLSAVGNIIDFGANHYFDKEMCYEKICNLCSEDIFAIDHSRRLYEKLKVSKQLLVIGDNCGEIVLDKLLIERIRSEFSDIKIYFSVRGKAVLNDVTSDDALQVGMGDLAIIIDDGTEAPGTVLAQASDEFRRIFDESDLVIAKGQGNYEGLSDIKRDGLFFVLMAKCPVISDYIGVPNMKCVCVENNS</sequence>
<proteinExistence type="predicted"/>
<dbReference type="Gene3D" id="1.10.285.20">
    <property type="entry name" value="Uncharacterised protein PF01937, DUF89, domain 2"/>
    <property type="match status" value="1"/>
</dbReference>